<dbReference type="PRINTS" id="PR00081">
    <property type="entry name" value="GDHRDH"/>
</dbReference>
<dbReference type="Gene3D" id="3.40.50.720">
    <property type="entry name" value="NAD(P)-binding Rossmann-like Domain"/>
    <property type="match status" value="1"/>
</dbReference>
<protein>
    <submittedName>
        <fullName evidence="1">SDR family NAD(P)-dependent oxidoreductase</fullName>
    </submittedName>
</protein>
<evidence type="ECO:0000313" key="2">
    <source>
        <dbReference type="Proteomes" id="UP001589865"/>
    </source>
</evidence>
<dbReference type="InterPro" id="IPR051468">
    <property type="entry name" value="Fungal_SecMetab_SDRs"/>
</dbReference>
<accession>A0ABV6JT94</accession>
<dbReference type="SUPFAM" id="SSF51735">
    <property type="entry name" value="NAD(P)-binding Rossmann-fold domains"/>
    <property type="match status" value="1"/>
</dbReference>
<sequence>MSPPPPDQGCAVVVGAAGGLGAALVSALRAEGGFRSVQALSRRAAEGPESGPVDVTDEASIAAAAARLARLAQPLRLVIVATGTLQTVPDEQPERSFRALDAEALLRAYRINAVGPALVAKHLLPLLPREGRSVFAALSARVGSIGDNRLGGWHGYRASKAALNMILRNLAIELARTRPEAICVGLHPGTVDTALSRPFQRGVPEGKLFTPDHAAACLLRVIRGLGPEQSGSVLAWDGQVIPP</sequence>
<dbReference type="InterPro" id="IPR002347">
    <property type="entry name" value="SDR_fam"/>
</dbReference>
<dbReference type="EMBL" id="JBHLUN010000008">
    <property type="protein sequence ID" value="MFC0408954.1"/>
    <property type="molecule type" value="Genomic_DNA"/>
</dbReference>
<name>A0ABV6JT94_9PROT</name>
<gene>
    <name evidence="1" type="ORF">ACFFGY_11870</name>
</gene>
<proteinExistence type="predicted"/>
<dbReference type="RefSeq" id="WP_377044708.1">
    <property type="nucleotide sequence ID" value="NZ_JBHLUN010000008.1"/>
</dbReference>
<organism evidence="1 2">
    <name type="scientific">Roseomonas elaeocarpi</name>
    <dbReference type="NCBI Taxonomy" id="907779"/>
    <lineage>
        <taxon>Bacteria</taxon>
        <taxon>Pseudomonadati</taxon>
        <taxon>Pseudomonadota</taxon>
        <taxon>Alphaproteobacteria</taxon>
        <taxon>Acetobacterales</taxon>
        <taxon>Roseomonadaceae</taxon>
        <taxon>Roseomonas</taxon>
    </lineage>
</organism>
<dbReference type="InterPro" id="IPR036291">
    <property type="entry name" value="NAD(P)-bd_dom_sf"/>
</dbReference>
<dbReference type="PANTHER" id="PTHR43544:SF12">
    <property type="entry name" value="NAD(P)-BINDING ROSSMANN-FOLD SUPERFAMILY PROTEIN"/>
    <property type="match status" value="1"/>
</dbReference>
<evidence type="ECO:0000313" key="1">
    <source>
        <dbReference type="EMBL" id="MFC0408954.1"/>
    </source>
</evidence>
<keyword evidence="2" id="KW-1185">Reference proteome</keyword>
<dbReference type="Proteomes" id="UP001589865">
    <property type="component" value="Unassembled WGS sequence"/>
</dbReference>
<comment type="caution">
    <text evidence="1">The sequence shown here is derived from an EMBL/GenBank/DDBJ whole genome shotgun (WGS) entry which is preliminary data.</text>
</comment>
<dbReference type="Pfam" id="PF00106">
    <property type="entry name" value="adh_short"/>
    <property type="match status" value="1"/>
</dbReference>
<reference evidence="1 2" key="1">
    <citation type="submission" date="2024-09" db="EMBL/GenBank/DDBJ databases">
        <authorList>
            <person name="Sun Q."/>
            <person name="Mori K."/>
        </authorList>
    </citation>
    <scope>NUCLEOTIDE SEQUENCE [LARGE SCALE GENOMIC DNA]</scope>
    <source>
        <strain evidence="1 2">TBRC 5777</strain>
    </source>
</reference>
<dbReference type="PANTHER" id="PTHR43544">
    <property type="entry name" value="SHORT-CHAIN DEHYDROGENASE/REDUCTASE"/>
    <property type="match status" value="1"/>
</dbReference>